<keyword evidence="2 8" id="KW-0812">Transmembrane</keyword>
<evidence type="ECO:0000313" key="11">
    <source>
        <dbReference type="Proteomes" id="UP000663828"/>
    </source>
</evidence>
<dbReference type="AlphaFoldDB" id="A0A815D2V4"/>
<comment type="subcellular location">
    <subcellularLocation>
        <location evidence="1">Membrane</location>
        <topology evidence="1">Multi-pass membrane protein</topology>
    </subcellularLocation>
</comment>
<evidence type="ECO:0000259" key="9">
    <source>
        <dbReference type="PROSITE" id="PS50262"/>
    </source>
</evidence>
<name>A0A815D2V4_ADIRI</name>
<feature type="transmembrane region" description="Helical" evidence="8">
    <location>
        <begin position="36"/>
        <end position="55"/>
    </location>
</feature>
<dbReference type="PANTHER" id="PTHR24243">
    <property type="entry name" value="G-PROTEIN COUPLED RECEPTOR"/>
    <property type="match status" value="1"/>
</dbReference>
<dbReference type="GO" id="GO:0005886">
    <property type="term" value="C:plasma membrane"/>
    <property type="evidence" value="ECO:0007669"/>
    <property type="project" value="TreeGrafter"/>
</dbReference>
<evidence type="ECO:0000256" key="8">
    <source>
        <dbReference type="SAM" id="Phobius"/>
    </source>
</evidence>
<evidence type="ECO:0000256" key="3">
    <source>
        <dbReference type="ARBA" id="ARBA00022989"/>
    </source>
</evidence>
<dbReference type="PANTHER" id="PTHR24243:SF230">
    <property type="entry name" value="G-PROTEIN COUPLED RECEPTORS FAMILY 1 PROFILE DOMAIN-CONTAINING PROTEIN"/>
    <property type="match status" value="1"/>
</dbReference>
<feature type="transmembrane region" description="Helical" evidence="8">
    <location>
        <begin position="195"/>
        <end position="215"/>
    </location>
</feature>
<keyword evidence="4" id="KW-0297">G-protein coupled receptor</keyword>
<keyword evidence="7" id="KW-0807">Transducer</keyword>
<organism evidence="10 11">
    <name type="scientific">Adineta ricciae</name>
    <name type="common">Rotifer</name>
    <dbReference type="NCBI Taxonomy" id="249248"/>
    <lineage>
        <taxon>Eukaryota</taxon>
        <taxon>Metazoa</taxon>
        <taxon>Spiralia</taxon>
        <taxon>Gnathifera</taxon>
        <taxon>Rotifera</taxon>
        <taxon>Eurotatoria</taxon>
        <taxon>Bdelloidea</taxon>
        <taxon>Adinetida</taxon>
        <taxon>Adinetidae</taxon>
        <taxon>Adineta</taxon>
    </lineage>
</organism>
<reference evidence="10" key="1">
    <citation type="submission" date="2021-02" db="EMBL/GenBank/DDBJ databases">
        <authorList>
            <person name="Nowell W R."/>
        </authorList>
    </citation>
    <scope>NUCLEOTIDE SEQUENCE</scope>
</reference>
<accession>A0A815D2V4</accession>
<feature type="transmembrane region" description="Helical" evidence="8">
    <location>
        <begin position="6"/>
        <end position="24"/>
    </location>
</feature>
<evidence type="ECO:0000256" key="4">
    <source>
        <dbReference type="ARBA" id="ARBA00023040"/>
    </source>
</evidence>
<dbReference type="GO" id="GO:0004930">
    <property type="term" value="F:G protein-coupled receptor activity"/>
    <property type="evidence" value="ECO:0007669"/>
    <property type="project" value="UniProtKB-KW"/>
</dbReference>
<feature type="domain" description="G-protein coupled receptors family 1 profile" evidence="9">
    <location>
        <begin position="1"/>
        <end position="214"/>
    </location>
</feature>
<evidence type="ECO:0000256" key="6">
    <source>
        <dbReference type="ARBA" id="ARBA00023170"/>
    </source>
</evidence>
<feature type="transmembrane region" description="Helical" evidence="8">
    <location>
        <begin position="161"/>
        <end position="183"/>
    </location>
</feature>
<keyword evidence="11" id="KW-1185">Reference proteome</keyword>
<protein>
    <recommendedName>
        <fullName evidence="9">G-protein coupled receptors family 1 profile domain-containing protein</fullName>
    </recommendedName>
</protein>
<dbReference type="Proteomes" id="UP000663828">
    <property type="component" value="Unassembled WGS sequence"/>
</dbReference>
<keyword evidence="3 8" id="KW-1133">Transmembrane helix</keyword>
<dbReference type="SUPFAM" id="SSF81321">
    <property type="entry name" value="Family A G protein-coupled receptor-like"/>
    <property type="match status" value="1"/>
</dbReference>
<gene>
    <name evidence="10" type="ORF">XAT740_LOCUS28413</name>
</gene>
<sequence>MINRLFAALCSWLITCFTFIRFINIFQQLNTIRSNIILVTLLTIIFSIANSYLMVTLDYDRGGQAHYHENSSADVYNLSQQNNSARCYIRDQYGNNPLILLLNTLVAGFLNLALPSMLTLIVNVAIVCYIKRIYETQTNFYPSPRRSDISGLHYRSTRSTLLVISITYTLCYFPYCIIHLLLIQFGDTYNTLINWSKIAFVLRYISHSVNFYAYIFTSQRFRRDILVLFRCFSRPYSYVKERNEQRKKNQRRQLMLQHYRPAPMLSSRCPPVNRIVTYQPGSPVIQAAEHGKSKVILRLSVPLTQSDQLMRKEYV</sequence>
<keyword evidence="6" id="KW-0675">Receptor</keyword>
<evidence type="ECO:0000256" key="7">
    <source>
        <dbReference type="ARBA" id="ARBA00023224"/>
    </source>
</evidence>
<evidence type="ECO:0000256" key="2">
    <source>
        <dbReference type="ARBA" id="ARBA00022692"/>
    </source>
</evidence>
<keyword evidence="5 8" id="KW-0472">Membrane</keyword>
<evidence type="ECO:0000256" key="5">
    <source>
        <dbReference type="ARBA" id="ARBA00023136"/>
    </source>
</evidence>
<evidence type="ECO:0000256" key="1">
    <source>
        <dbReference type="ARBA" id="ARBA00004141"/>
    </source>
</evidence>
<dbReference type="Gene3D" id="1.20.1070.10">
    <property type="entry name" value="Rhodopsin 7-helix transmembrane proteins"/>
    <property type="match status" value="1"/>
</dbReference>
<comment type="caution">
    <text evidence="10">The sequence shown here is derived from an EMBL/GenBank/DDBJ whole genome shotgun (WGS) entry which is preliminary data.</text>
</comment>
<dbReference type="EMBL" id="CAJNOR010002424">
    <property type="protein sequence ID" value="CAF1292434.1"/>
    <property type="molecule type" value="Genomic_DNA"/>
</dbReference>
<evidence type="ECO:0000313" key="10">
    <source>
        <dbReference type="EMBL" id="CAF1292434.1"/>
    </source>
</evidence>
<dbReference type="InterPro" id="IPR017452">
    <property type="entry name" value="GPCR_Rhodpsn_7TM"/>
</dbReference>
<dbReference type="PROSITE" id="PS50262">
    <property type="entry name" value="G_PROTEIN_RECEP_F1_2"/>
    <property type="match status" value="1"/>
</dbReference>
<feature type="transmembrane region" description="Helical" evidence="8">
    <location>
        <begin position="105"/>
        <end position="130"/>
    </location>
</feature>
<proteinExistence type="predicted"/>